<evidence type="ECO:0000256" key="4">
    <source>
        <dbReference type="HAMAP-Rule" id="MF_00514"/>
    </source>
</evidence>
<dbReference type="GO" id="GO:1990904">
    <property type="term" value="C:ribonucleoprotein complex"/>
    <property type="evidence" value="ECO:0007669"/>
    <property type="project" value="UniProtKB-KW"/>
</dbReference>
<evidence type="ECO:0000256" key="3">
    <source>
        <dbReference type="ARBA" id="ARBA00023274"/>
    </source>
</evidence>
<dbReference type="Gene3D" id="4.10.410.60">
    <property type="match status" value="1"/>
</dbReference>
<dbReference type="InterPro" id="IPR001706">
    <property type="entry name" value="Ribosomal_bL35"/>
</dbReference>
<dbReference type="AlphaFoldDB" id="A0A2H0WAG9"/>
<reference evidence="7" key="1">
    <citation type="submission" date="2017-09" db="EMBL/GenBank/DDBJ databases">
        <title>Depth-based differentiation of microbial function through sediment-hosted aquifers and enrichment of novel symbionts in the deep terrestrial subsurface.</title>
        <authorList>
            <person name="Probst A.J."/>
            <person name="Ladd B."/>
            <person name="Jarett J.K."/>
            <person name="Geller-Mcgrath D.E."/>
            <person name="Sieber C.M.K."/>
            <person name="Emerson J.B."/>
            <person name="Anantharaman K."/>
            <person name="Thomas B.C."/>
            <person name="Malmstrom R."/>
            <person name="Stieglmeier M."/>
            <person name="Klingl A."/>
            <person name="Woyke T."/>
            <person name="Ryan C.M."/>
            <person name="Banfield J.F."/>
        </authorList>
    </citation>
    <scope>NUCLEOTIDE SEQUENCE [LARGE SCALE GENOMIC DNA]</scope>
</reference>
<evidence type="ECO:0000256" key="2">
    <source>
        <dbReference type="ARBA" id="ARBA00022980"/>
    </source>
</evidence>
<keyword evidence="2 4" id="KW-0689">Ribosomal protein</keyword>
<evidence type="ECO:0000313" key="7">
    <source>
        <dbReference type="Proteomes" id="UP000230093"/>
    </source>
</evidence>
<dbReference type="Pfam" id="PF01632">
    <property type="entry name" value="Ribosomal_L35p"/>
    <property type="match status" value="1"/>
</dbReference>
<dbReference type="InterPro" id="IPR018265">
    <property type="entry name" value="Ribosomal_bL35_CS"/>
</dbReference>
<evidence type="ECO:0000256" key="1">
    <source>
        <dbReference type="ARBA" id="ARBA00006598"/>
    </source>
</evidence>
<accession>A0A2H0WAG9</accession>
<keyword evidence="3 4" id="KW-0687">Ribonucleoprotein</keyword>
<dbReference type="InterPro" id="IPR021137">
    <property type="entry name" value="Ribosomal_bL35-like"/>
</dbReference>
<evidence type="ECO:0000313" key="6">
    <source>
        <dbReference type="EMBL" id="PIS09661.1"/>
    </source>
</evidence>
<dbReference type="GO" id="GO:0006412">
    <property type="term" value="P:translation"/>
    <property type="evidence" value="ECO:0007669"/>
    <property type="project" value="UniProtKB-UniRule"/>
</dbReference>
<protein>
    <recommendedName>
        <fullName evidence="4">Large ribosomal subunit protein bL35</fullName>
    </recommendedName>
</protein>
<sequence>MPKQKTRKSVKKRFKVSKTGKLLRRGSCGRHLNAKKSQKRRRRQKKTKVFIGKMAKKIRKVI</sequence>
<evidence type="ECO:0000256" key="5">
    <source>
        <dbReference type="RuleBase" id="RU000568"/>
    </source>
</evidence>
<comment type="caution">
    <text evidence="6">The sequence shown here is derived from an EMBL/GenBank/DDBJ whole genome shotgun (WGS) entry which is preliminary data.</text>
</comment>
<dbReference type="SUPFAM" id="SSF143034">
    <property type="entry name" value="L35p-like"/>
    <property type="match status" value="1"/>
</dbReference>
<dbReference type="EMBL" id="PEZT01000001">
    <property type="protein sequence ID" value="PIS09661.1"/>
    <property type="molecule type" value="Genomic_DNA"/>
</dbReference>
<comment type="similarity">
    <text evidence="1 4 5">Belongs to the bacterial ribosomal protein bL35 family.</text>
</comment>
<dbReference type="GO" id="GO:0003735">
    <property type="term" value="F:structural constituent of ribosome"/>
    <property type="evidence" value="ECO:0007669"/>
    <property type="project" value="InterPro"/>
</dbReference>
<dbReference type="PRINTS" id="PR00064">
    <property type="entry name" value="RIBOSOMALL35"/>
</dbReference>
<dbReference type="Proteomes" id="UP000230093">
    <property type="component" value="Unassembled WGS sequence"/>
</dbReference>
<organism evidence="6 7">
    <name type="scientific">Candidatus Beckwithbacteria bacterium CG10_big_fil_rev_8_21_14_0_10_34_10</name>
    <dbReference type="NCBI Taxonomy" id="1974495"/>
    <lineage>
        <taxon>Bacteria</taxon>
        <taxon>Candidatus Beckwithiibacteriota</taxon>
    </lineage>
</organism>
<dbReference type="GO" id="GO:0005840">
    <property type="term" value="C:ribosome"/>
    <property type="evidence" value="ECO:0007669"/>
    <property type="project" value="UniProtKB-KW"/>
</dbReference>
<dbReference type="PROSITE" id="PS00936">
    <property type="entry name" value="RIBOSOMAL_L35"/>
    <property type="match status" value="1"/>
</dbReference>
<dbReference type="HAMAP" id="MF_00514">
    <property type="entry name" value="Ribosomal_bL35"/>
    <property type="match status" value="1"/>
</dbReference>
<name>A0A2H0WAG9_9BACT</name>
<dbReference type="InterPro" id="IPR037229">
    <property type="entry name" value="Ribosomal_bL35_sf"/>
</dbReference>
<proteinExistence type="inferred from homology"/>
<gene>
    <name evidence="4" type="primary">rpmI</name>
    <name evidence="6" type="ORF">COT75_00495</name>
</gene>